<dbReference type="OrthoDB" id="3286086at2"/>
<dbReference type="InterPro" id="IPR008930">
    <property type="entry name" value="Terpenoid_cyclase/PrenylTrfase"/>
</dbReference>
<evidence type="ECO:0000313" key="2">
    <source>
        <dbReference type="Proteomes" id="UP000322634"/>
    </source>
</evidence>
<protein>
    <submittedName>
        <fullName evidence="1">Uncharacterized protein</fullName>
    </submittedName>
</protein>
<dbReference type="EMBL" id="VSFF01000020">
    <property type="protein sequence ID" value="TYC07663.1"/>
    <property type="molecule type" value="Genomic_DNA"/>
</dbReference>
<name>A0A5D0TPR8_9ACTN</name>
<dbReference type="AlphaFoldDB" id="A0A5D0TPR8"/>
<dbReference type="RefSeq" id="WP_148355918.1">
    <property type="nucleotide sequence ID" value="NZ_JBHSBF010000021.1"/>
</dbReference>
<evidence type="ECO:0000313" key="1">
    <source>
        <dbReference type="EMBL" id="TYC07663.1"/>
    </source>
</evidence>
<dbReference type="Proteomes" id="UP000322634">
    <property type="component" value="Unassembled WGS sequence"/>
</dbReference>
<sequence length="284" mass="30982">MNLTKAIDFMSTHARMLDRRRFELLTGEGDRDALRAALNAYRNPDGGYGNGLEPDLRSRTSQPGSALHAFEVFAELAPVTVPETVALCDWLESVTLPDGGVPFALPIPDPAGCAPFWANADTETSSLQITAVVAATAHRVAVHDEAVAAHPWLDRATRYCLDTVRTKEKLHALELAFALWLADAAGDSETVELLGAHMPEDGLVHVEGGLEDEMMRPLDFAPYPGRPARSLFKDDVIAAELERLDRQQGEDGGWRVDFASYSPAAELEWSGYATVRAVSLLTRN</sequence>
<dbReference type="SUPFAM" id="SSF48239">
    <property type="entry name" value="Terpenoid cyclases/Protein prenyltransferases"/>
    <property type="match status" value="1"/>
</dbReference>
<accession>A0A5D0TPR8</accession>
<gene>
    <name evidence="1" type="ORF">FXF65_41185</name>
</gene>
<comment type="caution">
    <text evidence="1">The sequence shown here is derived from an EMBL/GenBank/DDBJ whole genome shotgun (WGS) entry which is preliminary data.</text>
</comment>
<keyword evidence="2" id="KW-1185">Reference proteome</keyword>
<reference evidence="1 2" key="1">
    <citation type="submission" date="2019-08" db="EMBL/GenBank/DDBJ databases">
        <title>Actinomadura sp. nov. CYP1-5 isolated from mountain soil.</title>
        <authorList>
            <person name="Songsumanus A."/>
            <person name="Kuncharoen N."/>
            <person name="Kudo T."/>
            <person name="Yuki M."/>
            <person name="Igarashi Y."/>
            <person name="Tanasupawat S."/>
        </authorList>
    </citation>
    <scope>NUCLEOTIDE SEQUENCE [LARGE SCALE GENOMIC DNA]</scope>
    <source>
        <strain evidence="1 2">GKU157</strain>
    </source>
</reference>
<organism evidence="1 2">
    <name type="scientific">Actinomadura syzygii</name>
    <dbReference type="NCBI Taxonomy" id="1427538"/>
    <lineage>
        <taxon>Bacteria</taxon>
        <taxon>Bacillati</taxon>
        <taxon>Actinomycetota</taxon>
        <taxon>Actinomycetes</taxon>
        <taxon>Streptosporangiales</taxon>
        <taxon>Thermomonosporaceae</taxon>
        <taxon>Actinomadura</taxon>
    </lineage>
</organism>
<proteinExistence type="predicted"/>